<gene>
    <name evidence="4" type="ORF">ACFFJ8_29860</name>
</gene>
<feature type="compositionally biased region" description="Low complexity" evidence="2">
    <location>
        <begin position="25"/>
        <end position="35"/>
    </location>
</feature>
<organism evidence="4 5">
    <name type="scientific">Paenibacillus mendelii</name>
    <dbReference type="NCBI Taxonomy" id="206163"/>
    <lineage>
        <taxon>Bacteria</taxon>
        <taxon>Bacillati</taxon>
        <taxon>Bacillota</taxon>
        <taxon>Bacilli</taxon>
        <taxon>Bacillales</taxon>
        <taxon>Paenibacillaceae</taxon>
        <taxon>Paenibacillus</taxon>
    </lineage>
</organism>
<evidence type="ECO:0000256" key="3">
    <source>
        <dbReference type="SAM" id="SignalP"/>
    </source>
</evidence>
<proteinExistence type="predicted"/>
<keyword evidence="5" id="KW-1185">Reference proteome</keyword>
<name>A0ABV6JLZ1_9BACL</name>
<dbReference type="RefSeq" id="WP_204816651.1">
    <property type="nucleotide sequence ID" value="NZ_JANHOF010000001.1"/>
</dbReference>
<keyword evidence="1 3" id="KW-0732">Signal</keyword>
<evidence type="ECO:0000313" key="5">
    <source>
        <dbReference type="Proteomes" id="UP001589818"/>
    </source>
</evidence>
<dbReference type="PANTHER" id="PTHR43649:SF33">
    <property type="entry name" value="POLYGALACTURONAN_RHAMNOGALACTURONAN-BINDING PROTEIN YTCQ"/>
    <property type="match status" value="1"/>
</dbReference>
<protein>
    <submittedName>
        <fullName evidence="4">Extracellular solute-binding protein</fullName>
    </submittedName>
</protein>
<comment type="caution">
    <text evidence="4">The sequence shown here is derived from an EMBL/GenBank/DDBJ whole genome shotgun (WGS) entry which is preliminary data.</text>
</comment>
<dbReference type="Gene3D" id="3.40.190.10">
    <property type="entry name" value="Periplasmic binding protein-like II"/>
    <property type="match status" value="3"/>
</dbReference>
<dbReference type="CDD" id="cd13580">
    <property type="entry name" value="PBP2_AlgQ_like_1"/>
    <property type="match status" value="1"/>
</dbReference>
<dbReference type="Proteomes" id="UP001589818">
    <property type="component" value="Unassembled WGS sequence"/>
</dbReference>
<evidence type="ECO:0000256" key="1">
    <source>
        <dbReference type="ARBA" id="ARBA00022729"/>
    </source>
</evidence>
<dbReference type="PANTHER" id="PTHR43649">
    <property type="entry name" value="ARABINOSE-BINDING PROTEIN-RELATED"/>
    <property type="match status" value="1"/>
</dbReference>
<accession>A0ABV6JLZ1</accession>
<dbReference type="InterPro" id="IPR050490">
    <property type="entry name" value="Bact_solute-bd_prot1"/>
</dbReference>
<feature type="region of interest" description="Disordered" evidence="2">
    <location>
        <begin position="25"/>
        <end position="54"/>
    </location>
</feature>
<sequence>MQKRVTLLLLASLLLLLTACGNSNNTANNSSSSGNKEAASTNNPADKDPHGKYNEPVTLKIAKNYNTKDLKLPNGDTLENNEYFRYLEKKLNVKVSFAWQTETGDAYQQKIGVTIASQDLPDAFIVNEQQLKQLVKADLVADLTDVYKDYVGDLVKGYYDSYGDRVLSRATFDGKLYAFPDTQIGGQHSFTWIRQDWLDKVGMQMPTTMDELESVAKAFIEKDPDGNGKADTVGFTSLPQLTGWNSPNTLDPIFGAYKAYKGQFINDAGGEVAYSSTLPEMKTALAKLQELYQKGILDKEFAVRKDPNELIAGNKVGIMFGPWWSPYGPLPDSVKNDMKAEWRPFTGPLDSEGKFNIYDQDPTANFLVVNKNYKHPEAVLKVLNVQTEGIRLLDPGSADIYKGLGINWGVWPFGLQLDSENAAYDVYVKLKKALDAQDPSGLNDELKGYYDDYLKNKENPKKDIPAWSNAAARVDGTAELGSDKFNIVRNVYFGKTATMQRKWAILTKLENETFLKIVLGDEPIDKFDDFVKEWKKIGGDEVLKEINEEIKK</sequence>
<feature type="chain" id="PRO_5046479859" evidence="3">
    <location>
        <begin position="22"/>
        <end position="552"/>
    </location>
</feature>
<dbReference type="EMBL" id="JBHLVF010000041">
    <property type="protein sequence ID" value="MFC0395563.1"/>
    <property type="molecule type" value="Genomic_DNA"/>
</dbReference>
<evidence type="ECO:0000313" key="4">
    <source>
        <dbReference type="EMBL" id="MFC0395563.1"/>
    </source>
</evidence>
<feature type="signal peptide" evidence="3">
    <location>
        <begin position="1"/>
        <end position="21"/>
    </location>
</feature>
<reference evidence="4 5" key="1">
    <citation type="submission" date="2024-09" db="EMBL/GenBank/DDBJ databases">
        <authorList>
            <person name="Sun Q."/>
            <person name="Mori K."/>
        </authorList>
    </citation>
    <scope>NUCLEOTIDE SEQUENCE [LARGE SCALE GENOMIC DNA]</scope>
    <source>
        <strain evidence="4 5">CCM 4839</strain>
    </source>
</reference>
<dbReference type="PROSITE" id="PS51257">
    <property type="entry name" value="PROKAR_LIPOPROTEIN"/>
    <property type="match status" value="1"/>
</dbReference>
<evidence type="ECO:0000256" key="2">
    <source>
        <dbReference type="SAM" id="MobiDB-lite"/>
    </source>
</evidence>
<dbReference type="SUPFAM" id="SSF53850">
    <property type="entry name" value="Periplasmic binding protein-like II"/>
    <property type="match status" value="1"/>
</dbReference>